<dbReference type="PANTHER" id="PTHR24243">
    <property type="entry name" value="G-PROTEIN COUPLED RECEPTOR"/>
    <property type="match status" value="1"/>
</dbReference>
<protein>
    <recommendedName>
        <fullName evidence="9">G-protein coupled receptors family 1 profile domain-containing protein</fullName>
    </recommendedName>
</protein>
<evidence type="ECO:0000256" key="5">
    <source>
        <dbReference type="ARBA" id="ARBA00023136"/>
    </source>
</evidence>
<keyword evidence="4" id="KW-0297">G-protein coupled receptor</keyword>
<evidence type="ECO:0000256" key="6">
    <source>
        <dbReference type="ARBA" id="ARBA00023170"/>
    </source>
</evidence>
<dbReference type="AlphaFoldDB" id="A0A814VPE1"/>
<feature type="transmembrane region" description="Helical" evidence="8">
    <location>
        <begin position="179"/>
        <end position="202"/>
    </location>
</feature>
<keyword evidence="3 8" id="KW-1133">Transmembrane helix</keyword>
<feature type="transmembrane region" description="Helical" evidence="8">
    <location>
        <begin position="265"/>
        <end position="288"/>
    </location>
</feature>
<sequence>MDMDYIAFLTSTRSKFALYVSIPICIICILSELLSVSIFLSLKTFRQNSCSFYLMFMALFNLIRMIFSTSFIAVSMAFSMNFTSISFLYCQIRTFLVSTCNLSAVTCLCLSVIDQYFATCTRPQWHRYSNIRIAHRVIITITLIWCCHAILFLINFNQLSPINPSICISSNFIFLQYNVYLYFITYGNLFPLIAVIFGLLAYRNARTLLVRTNPIIRQELDKQLTTMVLVEICVYVCTYTPFSIVNSISSLNTNKEPVFLAKLSLANAIALTLSFLSNGNSFYTYVCVSKRFRRQAKYVLYDLFINKCGRENQIIPVNTENPAATE</sequence>
<keyword evidence="5 8" id="KW-0472">Membrane</keyword>
<feature type="transmembrane region" description="Helical" evidence="8">
    <location>
        <begin position="16"/>
        <end position="40"/>
    </location>
</feature>
<evidence type="ECO:0000313" key="11">
    <source>
        <dbReference type="Proteomes" id="UP000663852"/>
    </source>
</evidence>
<dbReference type="PROSITE" id="PS50262">
    <property type="entry name" value="G_PROTEIN_RECEP_F1_2"/>
    <property type="match status" value="1"/>
</dbReference>
<evidence type="ECO:0000313" key="10">
    <source>
        <dbReference type="EMBL" id="CAF1193775.1"/>
    </source>
</evidence>
<reference evidence="10" key="1">
    <citation type="submission" date="2021-02" db="EMBL/GenBank/DDBJ databases">
        <authorList>
            <person name="Nowell W R."/>
        </authorList>
    </citation>
    <scope>NUCLEOTIDE SEQUENCE</scope>
</reference>
<feature type="transmembrane region" description="Helical" evidence="8">
    <location>
        <begin position="133"/>
        <end position="154"/>
    </location>
</feature>
<dbReference type="Proteomes" id="UP000663852">
    <property type="component" value="Unassembled WGS sequence"/>
</dbReference>
<evidence type="ECO:0000259" key="9">
    <source>
        <dbReference type="PROSITE" id="PS50262"/>
    </source>
</evidence>
<evidence type="ECO:0000256" key="8">
    <source>
        <dbReference type="SAM" id="Phobius"/>
    </source>
</evidence>
<gene>
    <name evidence="10" type="ORF">EDS130_LOCUS24965</name>
</gene>
<feature type="domain" description="G-protein coupled receptors family 1 profile" evidence="9">
    <location>
        <begin position="31"/>
        <end position="285"/>
    </location>
</feature>
<dbReference type="GO" id="GO:0016020">
    <property type="term" value="C:membrane"/>
    <property type="evidence" value="ECO:0007669"/>
    <property type="project" value="UniProtKB-SubCell"/>
</dbReference>
<name>A0A814VPE1_ADIRI</name>
<feature type="transmembrane region" description="Helical" evidence="8">
    <location>
        <begin position="92"/>
        <end position="113"/>
    </location>
</feature>
<comment type="subcellular location">
    <subcellularLocation>
        <location evidence="1">Membrane</location>
        <topology evidence="1">Multi-pass membrane protein</topology>
    </subcellularLocation>
</comment>
<evidence type="ECO:0000256" key="1">
    <source>
        <dbReference type="ARBA" id="ARBA00004141"/>
    </source>
</evidence>
<dbReference type="GO" id="GO:0004930">
    <property type="term" value="F:G protein-coupled receptor activity"/>
    <property type="evidence" value="ECO:0007669"/>
    <property type="project" value="UniProtKB-KW"/>
</dbReference>
<accession>A0A814VPE1</accession>
<evidence type="ECO:0000256" key="3">
    <source>
        <dbReference type="ARBA" id="ARBA00022989"/>
    </source>
</evidence>
<feature type="transmembrane region" description="Helical" evidence="8">
    <location>
        <begin position="52"/>
        <end position="80"/>
    </location>
</feature>
<dbReference type="CDD" id="cd00637">
    <property type="entry name" value="7tm_classA_rhodopsin-like"/>
    <property type="match status" value="1"/>
</dbReference>
<keyword evidence="2 8" id="KW-0812">Transmembrane</keyword>
<dbReference type="EMBL" id="CAJNOJ010000144">
    <property type="protein sequence ID" value="CAF1193775.1"/>
    <property type="molecule type" value="Genomic_DNA"/>
</dbReference>
<keyword evidence="7" id="KW-0807">Transducer</keyword>
<comment type="caution">
    <text evidence="10">The sequence shown here is derived from an EMBL/GenBank/DDBJ whole genome shotgun (WGS) entry which is preliminary data.</text>
</comment>
<dbReference type="Gene3D" id="1.20.1070.10">
    <property type="entry name" value="Rhodopsin 7-helix transmembrane proteins"/>
    <property type="match status" value="1"/>
</dbReference>
<dbReference type="PANTHER" id="PTHR24243:SF208">
    <property type="entry name" value="PYROKININ-1 RECEPTOR"/>
    <property type="match status" value="1"/>
</dbReference>
<proteinExistence type="predicted"/>
<organism evidence="10 11">
    <name type="scientific">Adineta ricciae</name>
    <name type="common">Rotifer</name>
    <dbReference type="NCBI Taxonomy" id="249248"/>
    <lineage>
        <taxon>Eukaryota</taxon>
        <taxon>Metazoa</taxon>
        <taxon>Spiralia</taxon>
        <taxon>Gnathifera</taxon>
        <taxon>Rotifera</taxon>
        <taxon>Eurotatoria</taxon>
        <taxon>Bdelloidea</taxon>
        <taxon>Adinetida</taxon>
        <taxon>Adinetidae</taxon>
        <taxon>Adineta</taxon>
    </lineage>
</organism>
<feature type="transmembrane region" description="Helical" evidence="8">
    <location>
        <begin position="223"/>
        <end position="245"/>
    </location>
</feature>
<keyword evidence="6" id="KW-0675">Receptor</keyword>
<dbReference type="Pfam" id="PF00001">
    <property type="entry name" value="7tm_1"/>
    <property type="match status" value="1"/>
</dbReference>
<evidence type="ECO:0000256" key="4">
    <source>
        <dbReference type="ARBA" id="ARBA00023040"/>
    </source>
</evidence>
<dbReference type="InterPro" id="IPR000276">
    <property type="entry name" value="GPCR_Rhodpsn"/>
</dbReference>
<dbReference type="SUPFAM" id="SSF81321">
    <property type="entry name" value="Family A G protein-coupled receptor-like"/>
    <property type="match status" value="1"/>
</dbReference>
<evidence type="ECO:0000256" key="2">
    <source>
        <dbReference type="ARBA" id="ARBA00022692"/>
    </source>
</evidence>
<dbReference type="InterPro" id="IPR017452">
    <property type="entry name" value="GPCR_Rhodpsn_7TM"/>
</dbReference>
<evidence type="ECO:0000256" key="7">
    <source>
        <dbReference type="ARBA" id="ARBA00023224"/>
    </source>
</evidence>